<dbReference type="Proteomes" id="UP000222106">
    <property type="component" value="Unassembled WGS sequence"/>
</dbReference>
<evidence type="ECO:0000256" key="1">
    <source>
        <dbReference type="HAMAP-Rule" id="MF_01270"/>
    </source>
</evidence>
<dbReference type="PANTHER" id="PTHR30605:SF0">
    <property type="entry name" value="ANHYDRO-N-ACETYLMURAMIC ACID KINASE"/>
    <property type="match status" value="1"/>
</dbReference>
<dbReference type="EC" id="2.7.1.170" evidence="1"/>
<dbReference type="UniPathway" id="UPA00544"/>
<dbReference type="AlphaFoldDB" id="A0A2A9ERQ7"/>
<dbReference type="SUPFAM" id="SSF53067">
    <property type="entry name" value="Actin-like ATPase domain"/>
    <property type="match status" value="1"/>
</dbReference>
<dbReference type="UniPathway" id="UPA00343"/>
<keyword evidence="1" id="KW-0547">Nucleotide-binding</keyword>
<dbReference type="Pfam" id="PF03702">
    <property type="entry name" value="AnmK"/>
    <property type="match status" value="1"/>
</dbReference>
<dbReference type="EMBL" id="PDJI01000004">
    <property type="protein sequence ID" value="PFG40950.1"/>
    <property type="molecule type" value="Genomic_DNA"/>
</dbReference>
<gene>
    <name evidence="1" type="primary">anmK</name>
    <name evidence="3" type="ORF">ATJ97_3492</name>
</gene>
<dbReference type="GO" id="GO:0005524">
    <property type="term" value="F:ATP binding"/>
    <property type="evidence" value="ECO:0007669"/>
    <property type="project" value="UniProtKB-UniRule"/>
</dbReference>
<name>A0A2A9ERQ7_9MICO</name>
<accession>A0A2A9ERQ7</accession>
<evidence type="ECO:0000313" key="3">
    <source>
        <dbReference type="EMBL" id="PFG40950.1"/>
    </source>
</evidence>
<keyword evidence="4" id="KW-1185">Reference proteome</keyword>
<feature type="binding site" evidence="1">
    <location>
        <begin position="9"/>
        <end position="16"/>
    </location>
    <ligand>
        <name>ATP</name>
        <dbReference type="ChEBI" id="CHEBI:30616"/>
    </ligand>
</feature>
<proteinExistence type="inferred from homology"/>
<organism evidence="3 4">
    <name type="scientific">Georgenia soli</name>
    <dbReference type="NCBI Taxonomy" id="638953"/>
    <lineage>
        <taxon>Bacteria</taxon>
        <taxon>Bacillati</taxon>
        <taxon>Actinomycetota</taxon>
        <taxon>Actinomycetes</taxon>
        <taxon>Micrococcales</taxon>
        <taxon>Bogoriellaceae</taxon>
        <taxon>Georgenia</taxon>
    </lineage>
</organism>
<evidence type="ECO:0000313" key="4">
    <source>
        <dbReference type="Proteomes" id="UP000222106"/>
    </source>
</evidence>
<protein>
    <recommendedName>
        <fullName evidence="1">Anhydro-N-acetylmuramic acid kinase</fullName>
        <ecNumber evidence="1">2.7.1.170</ecNumber>
    </recommendedName>
    <alternativeName>
        <fullName evidence="1">AnhMurNAc kinase</fullName>
    </alternativeName>
</protein>
<evidence type="ECO:0000256" key="2">
    <source>
        <dbReference type="SAM" id="MobiDB-lite"/>
    </source>
</evidence>
<dbReference type="NCBIfam" id="NF007146">
    <property type="entry name" value="PRK09585.2-6"/>
    <property type="match status" value="1"/>
</dbReference>
<dbReference type="Gene3D" id="3.30.420.40">
    <property type="match status" value="2"/>
</dbReference>
<keyword evidence="1" id="KW-0808">Transferase</keyword>
<dbReference type="InterPro" id="IPR005338">
    <property type="entry name" value="Anhydro_N_Ac-Mur_kinase"/>
</dbReference>
<dbReference type="GO" id="GO:0016773">
    <property type="term" value="F:phosphotransferase activity, alcohol group as acceptor"/>
    <property type="evidence" value="ECO:0007669"/>
    <property type="project" value="UniProtKB-UniRule"/>
</dbReference>
<keyword evidence="1 3" id="KW-0418">Kinase</keyword>
<dbReference type="RefSeq" id="WP_098484778.1">
    <property type="nucleotide sequence ID" value="NZ_PDJI01000004.1"/>
</dbReference>
<dbReference type="InterPro" id="IPR043129">
    <property type="entry name" value="ATPase_NBD"/>
</dbReference>
<keyword evidence="1" id="KW-0119">Carbohydrate metabolism</keyword>
<dbReference type="GO" id="GO:0006040">
    <property type="term" value="P:amino sugar metabolic process"/>
    <property type="evidence" value="ECO:0007669"/>
    <property type="project" value="InterPro"/>
</dbReference>
<sequence>MKVLGMISGTSHDGIDVAVVDFSPADGDPTALTGTVSHVSTVPYDPGLRTRLLRALPPRGTTLAEVCELDTAVGQAFAEAAVRTVATAGPVDLICSHGQTVYHWVQAQQAHGTLQIGQPAWIAEATGTPVVADVRARDVAAGGHGAPLVSFMDTLLLTGRPGVWAALNLGGISNMTVVGAPAEPVAYDIGPANALLDAAVLQRQAHPTGFDVDGAIAAAGRVDEELLGLLLREDYYVLPAPKSTGKELFHDRYLSDVLTLLARDVTTPDLLATLTELTAVTVAEQVQAHAVDHVMISGGGAANPTMLRRLTARLPGVELITSAELGAPPDAKEAIAFALTGWCTAHGVAATVPSATGARGPRVLGAVIPGDGPLRLPEPSAHGPRSLRLRSGERGGSGG</sequence>
<dbReference type="GO" id="GO:0009254">
    <property type="term" value="P:peptidoglycan turnover"/>
    <property type="evidence" value="ECO:0007669"/>
    <property type="project" value="UniProtKB-UniRule"/>
</dbReference>
<comment type="caution">
    <text evidence="3">The sequence shown here is derived from an EMBL/GenBank/DDBJ whole genome shotgun (WGS) entry which is preliminary data.</text>
</comment>
<comment type="pathway">
    <text evidence="1">Amino-sugar metabolism; 1,6-anhydro-N-acetylmuramate degradation.</text>
</comment>
<dbReference type="GO" id="GO:0097175">
    <property type="term" value="P:1,6-anhydro-N-acetyl-beta-muramic acid catabolic process"/>
    <property type="evidence" value="ECO:0007669"/>
    <property type="project" value="UniProtKB-UniRule"/>
</dbReference>
<feature type="region of interest" description="Disordered" evidence="2">
    <location>
        <begin position="370"/>
        <end position="399"/>
    </location>
</feature>
<reference evidence="3 4" key="1">
    <citation type="submission" date="2017-10" db="EMBL/GenBank/DDBJ databases">
        <title>Sequencing the genomes of 1000 actinobacteria strains.</title>
        <authorList>
            <person name="Klenk H.-P."/>
        </authorList>
    </citation>
    <scope>NUCLEOTIDE SEQUENCE [LARGE SCALE GENOMIC DNA]</scope>
    <source>
        <strain evidence="3 4">DSM 21838</strain>
    </source>
</reference>
<dbReference type="GO" id="GO:0016301">
    <property type="term" value="F:kinase activity"/>
    <property type="evidence" value="ECO:0007669"/>
    <property type="project" value="UniProtKB-KW"/>
</dbReference>
<comment type="pathway">
    <text evidence="1">Cell wall biogenesis; peptidoglycan recycling.</text>
</comment>
<comment type="similarity">
    <text evidence="1">Belongs to the anhydro-N-acetylmuramic acid kinase family.</text>
</comment>
<keyword evidence="1" id="KW-0067">ATP-binding</keyword>
<dbReference type="PANTHER" id="PTHR30605">
    <property type="entry name" value="ANHYDRO-N-ACETYLMURAMIC ACID KINASE"/>
    <property type="match status" value="1"/>
</dbReference>
<dbReference type="HAMAP" id="MF_01270">
    <property type="entry name" value="AnhMurNAc_kinase"/>
    <property type="match status" value="1"/>
</dbReference>
<comment type="catalytic activity">
    <reaction evidence="1">
        <text>1,6-anhydro-N-acetyl-beta-muramate + ATP + H2O = N-acetyl-D-muramate 6-phosphate + ADP + H(+)</text>
        <dbReference type="Rhea" id="RHEA:24952"/>
        <dbReference type="ChEBI" id="CHEBI:15377"/>
        <dbReference type="ChEBI" id="CHEBI:15378"/>
        <dbReference type="ChEBI" id="CHEBI:30616"/>
        <dbReference type="ChEBI" id="CHEBI:58690"/>
        <dbReference type="ChEBI" id="CHEBI:58722"/>
        <dbReference type="ChEBI" id="CHEBI:456216"/>
        <dbReference type="EC" id="2.7.1.170"/>
    </reaction>
</comment>
<dbReference type="OrthoDB" id="9763949at2"/>
<comment type="function">
    <text evidence="1">Catalyzes the specific phosphorylation of 1,6-anhydro-N-acetylmuramic acid (anhMurNAc) with the simultaneous cleavage of the 1,6-anhydro ring, generating MurNAc-6-P. Is required for the utilization of anhMurNAc either imported from the medium or derived from its own cell wall murein, and thus plays a role in cell wall recycling.</text>
</comment>